<dbReference type="Proteomes" id="UP001174908">
    <property type="component" value="Unassembled WGS sequence"/>
</dbReference>
<evidence type="ECO:0000313" key="8">
    <source>
        <dbReference type="Proteomes" id="UP001174908"/>
    </source>
</evidence>
<keyword evidence="8" id="KW-1185">Reference proteome</keyword>
<feature type="transmembrane region" description="Helical" evidence="6">
    <location>
        <begin position="222"/>
        <end position="243"/>
    </location>
</feature>
<sequence>MSTSNTLYVDLDGSLIATDLLHESTLKLLRVSPRSLLDLPKWLMQGKARLKREIASRVDIDVTTLPYRNEVVQFVRDAKASGRRTVLVTASDRQFAQGVAQHLGLFDDVIASDGLANISGARKLQAINADAEGQAFCYLGDHAVDLDVWRGADSAAVVSRSSSLLRRASSATRVEAHIEPPAVPIKRYLYAMRVHQWLKNILVFLPLLPVLHELTASVVGHALLAFVAFGLMASGIYVLNDLLDLESDRKHKRKRFRPFASGEIPVRTGVMMCLGLCGGSLLLSVLLINLPFLCVLIAYMLLTTAYSFFLKRRAIVDVFSLASLYTIRVVAGAAATGLPLSLWILSFSLFIFLSLALAKRYVELSGTPAEVMQMARDRNYHLSDVPLVLAGGVAAGQMAALLLCLYLQDQQMLERYAQPHALWILVPVFLFWIMRIWLKAVRHALHDDPVVFAARDWVSRLSVGIAAVAFWFAG</sequence>
<feature type="transmembrane region" description="Helical" evidence="6">
    <location>
        <begin position="197"/>
        <end position="216"/>
    </location>
</feature>
<name>A0ABT7NDJ6_9BURK</name>
<dbReference type="PANTHER" id="PTHR11048:SF5">
    <property type="entry name" value="DECAPRENYL-PHOSPHATE PHOSPHORIBOSYLTRANSFERASE"/>
    <property type="match status" value="1"/>
</dbReference>
<dbReference type="Gene3D" id="1.10.357.140">
    <property type="entry name" value="UbiA prenyltransferase"/>
    <property type="match status" value="1"/>
</dbReference>
<dbReference type="EMBL" id="JASZYV010000003">
    <property type="protein sequence ID" value="MDM0045925.1"/>
    <property type="molecule type" value="Genomic_DNA"/>
</dbReference>
<dbReference type="Pfam" id="PF01040">
    <property type="entry name" value="UbiA"/>
    <property type="match status" value="1"/>
</dbReference>
<evidence type="ECO:0000256" key="2">
    <source>
        <dbReference type="ARBA" id="ARBA00022475"/>
    </source>
</evidence>
<evidence type="ECO:0000256" key="3">
    <source>
        <dbReference type="ARBA" id="ARBA00022692"/>
    </source>
</evidence>
<dbReference type="InterPro" id="IPR000537">
    <property type="entry name" value="UbiA_prenyltransferase"/>
</dbReference>
<feature type="transmembrane region" description="Helical" evidence="6">
    <location>
        <begin position="290"/>
        <end position="309"/>
    </location>
</feature>
<gene>
    <name evidence="7" type="ORF">QTH91_15660</name>
</gene>
<organism evidence="7 8">
    <name type="scientific">Variovorax dokdonensis</name>
    <dbReference type="NCBI Taxonomy" id="344883"/>
    <lineage>
        <taxon>Bacteria</taxon>
        <taxon>Pseudomonadati</taxon>
        <taxon>Pseudomonadota</taxon>
        <taxon>Betaproteobacteria</taxon>
        <taxon>Burkholderiales</taxon>
        <taxon>Comamonadaceae</taxon>
        <taxon>Variovorax</taxon>
    </lineage>
</organism>
<accession>A0ABT7NDJ6</accession>
<feature type="transmembrane region" description="Helical" evidence="6">
    <location>
        <begin position="420"/>
        <end position="438"/>
    </location>
</feature>
<dbReference type="Gene3D" id="3.40.50.1000">
    <property type="entry name" value="HAD superfamily/HAD-like"/>
    <property type="match status" value="1"/>
</dbReference>
<reference evidence="7" key="1">
    <citation type="submission" date="2023-06" db="EMBL/GenBank/DDBJ databases">
        <authorList>
            <person name="Jiang Y."/>
            <person name="Liu Q."/>
        </authorList>
    </citation>
    <scope>NUCLEOTIDE SEQUENCE</scope>
    <source>
        <strain evidence="7">CGMCC 1.12089</strain>
    </source>
</reference>
<comment type="caution">
    <text evidence="7">The sequence shown here is derived from an EMBL/GenBank/DDBJ whole genome shotgun (WGS) entry which is preliminary data.</text>
</comment>
<keyword evidence="5 6" id="KW-0472">Membrane</keyword>
<evidence type="ECO:0000313" key="7">
    <source>
        <dbReference type="EMBL" id="MDM0045925.1"/>
    </source>
</evidence>
<evidence type="ECO:0000256" key="4">
    <source>
        <dbReference type="ARBA" id="ARBA00022989"/>
    </source>
</evidence>
<dbReference type="PANTHER" id="PTHR11048">
    <property type="entry name" value="PRENYLTRANSFERASES"/>
    <property type="match status" value="1"/>
</dbReference>
<dbReference type="Pfam" id="PF12710">
    <property type="entry name" value="HAD"/>
    <property type="match status" value="1"/>
</dbReference>
<feature type="transmembrane region" description="Helical" evidence="6">
    <location>
        <begin position="385"/>
        <end position="408"/>
    </location>
</feature>
<dbReference type="RefSeq" id="WP_286661028.1">
    <property type="nucleotide sequence ID" value="NZ_JASZYV010000003.1"/>
</dbReference>
<dbReference type="SUPFAM" id="SSF56784">
    <property type="entry name" value="HAD-like"/>
    <property type="match status" value="1"/>
</dbReference>
<keyword evidence="3 6" id="KW-0812">Transmembrane</keyword>
<evidence type="ECO:0000256" key="1">
    <source>
        <dbReference type="ARBA" id="ARBA00004141"/>
    </source>
</evidence>
<keyword evidence="4 6" id="KW-1133">Transmembrane helix</keyword>
<protein>
    <submittedName>
        <fullName evidence="7">UbiA family prenyltransferase</fullName>
    </submittedName>
</protein>
<dbReference type="InterPro" id="IPR044878">
    <property type="entry name" value="UbiA_sf"/>
</dbReference>
<dbReference type="CDD" id="cd13963">
    <property type="entry name" value="PT_UbiA_2"/>
    <property type="match status" value="1"/>
</dbReference>
<dbReference type="InterPro" id="IPR023214">
    <property type="entry name" value="HAD_sf"/>
</dbReference>
<proteinExistence type="predicted"/>
<evidence type="ECO:0000256" key="6">
    <source>
        <dbReference type="SAM" id="Phobius"/>
    </source>
</evidence>
<dbReference type="NCBIfam" id="NF006088">
    <property type="entry name" value="PRK08238.1"/>
    <property type="match status" value="1"/>
</dbReference>
<dbReference type="InterPro" id="IPR039653">
    <property type="entry name" value="Prenyltransferase"/>
</dbReference>
<feature type="transmembrane region" description="Helical" evidence="6">
    <location>
        <begin position="264"/>
        <end position="284"/>
    </location>
</feature>
<keyword evidence="2" id="KW-1003">Cell membrane</keyword>
<feature type="transmembrane region" description="Helical" evidence="6">
    <location>
        <begin position="340"/>
        <end position="358"/>
    </location>
</feature>
<comment type="subcellular location">
    <subcellularLocation>
        <location evidence="1">Membrane</location>
        <topology evidence="1">Multi-pass membrane protein</topology>
    </subcellularLocation>
</comment>
<evidence type="ECO:0000256" key="5">
    <source>
        <dbReference type="ARBA" id="ARBA00023136"/>
    </source>
</evidence>
<dbReference type="InterPro" id="IPR036412">
    <property type="entry name" value="HAD-like_sf"/>
</dbReference>